<dbReference type="AlphaFoldDB" id="Q9GTH5"/>
<keyword evidence="3 9" id="KW-0862">Zinc</keyword>
<dbReference type="PRINTS" id="PR00047">
    <property type="entry name" value="STROIDFINGER"/>
</dbReference>
<dbReference type="SUPFAM" id="SSF48508">
    <property type="entry name" value="Nuclear receptor ligand-binding domain"/>
    <property type="match status" value="1"/>
</dbReference>
<keyword evidence="6 9" id="KW-0804">Transcription</keyword>
<name>Q9GTH5_CAEEL</name>
<sequence>RPIRHETTSQTCLICGDSADSLHFGALSCRACAAFFRRKVAGRRNIFRRCDRQCKVDTGMRKLCASCRYDKCLKVGMRESAVLSRLAKKNQNYKKSIVGSPDAYEPSTSTSDSVLENLQSAYHKLEETRKRVFNISETHVSQCCNYKRMNDVFFEDIKLVMEHLLETFKKSDISQEQEKLLCVHFMVPFILFEGGYKSTNSDLFYLPSGDFIDENRIEEYYSNPDDQNDNSAKSAAEVFRPYWKLNKQTLKTHLDDVQLDLPEFLFITALIYFDDGLLDQNEECIEVCKQMKAKIIEELTDYEKNVRINEDHSYRVGQIIMVLHGIQRTMNMIHETKEISLVYNVYDMHSSIFGNMAE</sequence>
<dbReference type="Gene3D" id="3.30.50.10">
    <property type="entry name" value="Erythroid Transcription Factor GATA-1, subunit A"/>
    <property type="match status" value="1"/>
</dbReference>
<feature type="non-terminal residue" evidence="12">
    <location>
        <position position="1"/>
    </location>
</feature>
<proteinExistence type="evidence at transcript level"/>
<dbReference type="PROSITE" id="PS00031">
    <property type="entry name" value="NUCLEAR_REC_DBD_1"/>
    <property type="match status" value="1"/>
</dbReference>
<dbReference type="Pfam" id="PF00104">
    <property type="entry name" value="Hormone_recep"/>
    <property type="match status" value="1"/>
</dbReference>
<evidence type="ECO:0000256" key="9">
    <source>
        <dbReference type="RuleBase" id="RU004334"/>
    </source>
</evidence>
<protein>
    <submittedName>
        <fullName evidence="12">Nuclear receptor NHR-42</fullName>
    </submittedName>
</protein>
<dbReference type="SMART" id="SM00430">
    <property type="entry name" value="HOLI"/>
    <property type="match status" value="1"/>
</dbReference>
<dbReference type="InterPro" id="IPR013088">
    <property type="entry name" value="Znf_NHR/GATA"/>
</dbReference>
<evidence type="ECO:0000256" key="5">
    <source>
        <dbReference type="ARBA" id="ARBA00023125"/>
    </source>
</evidence>
<dbReference type="HOGENOM" id="CLU_007368_1_1_1"/>
<keyword evidence="4 9" id="KW-0805">Transcription regulation</keyword>
<dbReference type="Pfam" id="PF00105">
    <property type="entry name" value="zf-C4"/>
    <property type="match status" value="1"/>
</dbReference>
<comment type="subcellular location">
    <subcellularLocation>
        <location evidence="9">Nucleus</location>
    </subcellularLocation>
</comment>
<evidence type="ECO:0000256" key="6">
    <source>
        <dbReference type="ARBA" id="ARBA00023163"/>
    </source>
</evidence>
<keyword evidence="8 9" id="KW-0539">Nucleus</keyword>
<evidence type="ECO:0000256" key="1">
    <source>
        <dbReference type="ARBA" id="ARBA00022723"/>
    </source>
</evidence>
<evidence type="ECO:0000256" key="3">
    <source>
        <dbReference type="ARBA" id="ARBA00022833"/>
    </source>
</evidence>
<evidence type="ECO:0000256" key="7">
    <source>
        <dbReference type="ARBA" id="ARBA00023170"/>
    </source>
</evidence>
<dbReference type="InterPro" id="IPR035500">
    <property type="entry name" value="NHR-like_dom_sf"/>
</dbReference>
<organism evidence="12">
    <name type="scientific">Caenorhabditis elegans</name>
    <dbReference type="NCBI Taxonomy" id="6239"/>
    <lineage>
        <taxon>Eukaryota</taxon>
        <taxon>Metazoa</taxon>
        <taxon>Ecdysozoa</taxon>
        <taxon>Nematoda</taxon>
        <taxon>Chromadorea</taxon>
        <taxon>Rhabditida</taxon>
        <taxon>Rhabditina</taxon>
        <taxon>Rhabditomorpha</taxon>
        <taxon>Rhabditoidea</taxon>
        <taxon>Rhabditidae</taxon>
        <taxon>Peloderinae</taxon>
        <taxon>Caenorhabditis</taxon>
    </lineage>
</organism>
<evidence type="ECO:0000259" key="11">
    <source>
        <dbReference type="PROSITE" id="PS51843"/>
    </source>
</evidence>
<feature type="domain" description="Nuclear receptor" evidence="10">
    <location>
        <begin position="9"/>
        <end position="84"/>
    </location>
</feature>
<dbReference type="Gene3D" id="1.10.565.10">
    <property type="entry name" value="Retinoid X Receptor"/>
    <property type="match status" value="1"/>
</dbReference>
<evidence type="ECO:0000256" key="8">
    <source>
        <dbReference type="ARBA" id="ARBA00023242"/>
    </source>
</evidence>
<dbReference type="EMBL" id="AF273783">
    <property type="protein sequence ID" value="AAG15132.1"/>
    <property type="molecule type" value="mRNA"/>
</dbReference>
<keyword evidence="1 9" id="KW-0479">Metal-binding</keyword>
<keyword evidence="2 9" id="KW-0863">Zinc-finger</keyword>
<evidence type="ECO:0000313" key="12">
    <source>
        <dbReference type="EMBL" id="AAG15132.1"/>
    </source>
</evidence>
<dbReference type="PANTHER" id="PTHR46011">
    <property type="entry name" value="NUCLEAR HORMONE RECEPTOR FAMILY MEMBER NHR-86-RELATED"/>
    <property type="match status" value="1"/>
</dbReference>
<evidence type="ECO:0000256" key="4">
    <source>
        <dbReference type="ARBA" id="ARBA00023015"/>
    </source>
</evidence>
<dbReference type="SUPFAM" id="SSF57716">
    <property type="entry name" value="Glucocorticoid receptor-like (DNA-binding domain)"/>
    <property type="match status" value="1"/>
</dbReference>
<dbReference type="InterPro" id="IPR000536">
    <property type="entry name" value="Nucl_hrmn_rcpt_lig-bd"/>
</dbReference>
<dbReference type="GO" id="GO:0043565">
    <property type="term" value="F:sequence-specific DNA binding"/>
    <property type="evidence" value="ECO:0007669"/>
    <property type="project" value="InterPro"/>
</dbReference>
<dbReference type="SMART" id="SM00399">
    <property type="entry name" value="ZnF_C4"/>
    <property type="match status" value="1"/>
</dbReference>
<dbReference type="GO" id="GO:0003700">
    <property type="term" value="F:DNA-binding transcription factor activity"/>
    <property type="evidence" value="ECO:0007669"/>
    <property type="project" value="InterPro"/>
</dbReference>
<dbReference type="PROSITE" id="PS51030">
    <property type="entry name" value="NUCLEAR_REC_DBD_2"/>
    <property type="match status" value="1"/>
</dbReference>
<keyword evidence="7 9" id="KW-0675">Receptor</keyword>
<keyword evidence="5 9" id="KW-0238">DNA-binding</keyword>
<accession>Q9GTH5</accession>
<dbReference type="GO" id="GO:0005634">
    <property type="term" value="C:nucleus"/>
    <property type="evidence" value="ECO:0007669"/>
    <property type="project" value="UniProtKB-SubCell"/>
</dbReference>
<evidence type="ECO:0000259" key="10">
    <source>
        <dbReference type="PROSITE" id="PS51030"/>
    </source>
</evidence>
<reference evidence="12" key="1">
    <citation type="journal article" date="2005" name="J. Mol. Evol.">
        <title>Explosive lineage-specific expansion of the orphan nuclear receptor HNF4 in nematodes.</title>
        <authorList>
            <person name="Robinson-Rechavi M."/>
            <person name="Maina C.V."/>
            <person name="Gissendanner C.R."/>
            <person name="Laudet V."/>
            <person name="Sluder A."/>
        </authorList>
    </citation>
    <scope>NUCLEOTIDE SEQUENCE</scope>
</reference>
<dbReference type="PANTHER" id="PTHR46011:SF5">
    <property type="entry name" value="NUCLEAR HORMONE RECEPTOR FAMILY MEMBER NHR-42"/>
    <property type="match status" value="1"/>
</dbReference>
<comment type="similarity">
    <text evidence="9">Belongs to the nuclear hormone receptor family.</text>
</comment>
<feature type="domain" description="NR LBD" evidence="11">
    <location>
        <begin position="110"/>
        <end position="358"/>
    </location>
</feature>
<dbReference type="InterPro" id="IPR001628">
    <property type="entry name" value="Znf_hrmn_rcpt"/>
</dbReference>
<evidence type="ECO:0000256" key="2">
    <source>
        <dbReference type="ARBA" id="ARBA00022771"/>
    </source>
</evidence>
<dbReference type="PROSITE" id="PS51843">
    <property type="entry name" value="NR_LBD"/>
    <property type="match status" value="1"/>
</dbReference>
<dbReference type="GO" id="GO:0008270">
    <property type="term" value="F:zinc ion binding"/>
    <property type="evidence" value="ECO:0007669"/>
    <property type="project" value="UniProtKB-KW"/>
</dbReference>